<dbReference type="EMBL" id="DVOJ01000002">
    <property type="protein sequence ID" value="HIV00999.1"/>
    <property type="molecule type" value="Genomic_DNA"/>
</dbReference>
<dbReference type="PANTHER" id="PTHR46558:SF11">
    <property type="entry name" value="HTH-TYPE TRANSCRIPTIONAL REGULATOR XRE"/>
    <property type="match status" value="1"/>
</dbReference>
<dbReference type="GO" id="GO:0003677">
    <property type="term" value="F:DNA binding"/>
    <property type="evidence" value="ECO:0007669"/>
    <property type="project" value="UniProtKB-KW"/>
</dbReference>
<dbReference type="Proteomes" id="UP000886861">
    <property type="component" value="Unassembled WGS sequence"/>
</dbReference>
<dbReference type="Gene3D" id="1.10.260.40">
    <property type="entry name" value="lambda repressor-like DNA-binding domains"/>
    <property type="match status" value="1"/>
</dbReference>
<reference evidence="3" key="2">
    <citation type="journal article" date="2021" name="PeerJ">
        <title>Extensive microbial diversity within the chicken gut microbiome revealed by metagenomics and culture.</title>
        <authorList>
            <person name="Gilroy R."/>
            <person name="Ravi A."/>
            <person name="Getino M."/>
            <person name="Pursley I."/>
            <person name="Horton D.L."/>
            <person name="Alikhan N.F."/>
            <person name="Baker D."/>
            <person name="Gharbi K."/>
            <person name="Hall N."/>
            <person name="Watson M."/>
            <person name="Adriaenssens E.M."/>
            <person name="Foster-Nyarko E."/>
            <person name="Jarju S."/>
            <person name="Secka A."/>
            <person name="Antonio M."/>
            <person name="Oren A."/>
            <person name="Chaudhuri R.R."/>
            <person name="La Ragione R."/>
            <person name="Hildebrand F."/>
            <person name="Pallen M.J."/>
        </authorList>
    </citation>
    <scope>NUCLEOTIDE SEQUENCE</scope>
    <source>
        <strain evidence="3">CHK186-9395</strain>
    </source>
</reference>
<dbReference type="PANTHER" id="PTHR46558">
    <property type="entry name" value="TRACRIPTIONAL REGULATORY PROTEIN-RELATED-RELATED"/>
    <property type="match status" value="1"/>
</dbReference>
<dbReference type="SUPFAM" id="SSF47413">
    <property type="entry name" value="lambda repressor-like DNA-binding domains"/>
    <property type="match status" value="1"/>
</dbReference>
<organism evidence="3 4">
    <name type="scientific">Candidatus Caccopulliclostridium gallistercoris</name>
    <dbReference type="NCBI Taxonomy" id="2840719"/>
    <lineage>
        <taxon>Bacteria</taxon>
        <taxon>Bacillati</taxon>
        <taxon>Bacillota</taxon>
        <taxon>Clostridia</taxon>
        <taxon>Candidatus Caccopulliclostridium</taxon>
    </lineage>
</organism>
<protein>
    <submittedName>
        <fullName evidence="3">Helix-turn-helix transcriptional regulator</fullName>
    </submittedName>
</protein>
<evidence type="ECO:0000313" key="3">
    <source>
        <dbReference type="EMBL" id="HIV00999.1"/>
    </source>
</evidence>
<evidence type="ECO:0000259" key="2">
    <source>
        <dbReference type="PROSITE" id="PS50943"/>
    </source>
</evidence>
<dbReference type="CDD" id="cd00093">
    <property type="entry name" value="HTH_XRE"/>
    <property type="match status" value="1"/>
</dbReference>
<comment type="caution">
    <text evidence="3">The sequence shown here is derived from an EMBL/GenBank/DDBJ whole genome shotgun (WGS) entry which is preliminary data.</text>
</comment>
<evidence type="ECO:0000313" key="4">
    <source>
        <dbReference type="Proteomes" id="UP000886861"/>
    </source>
</evidence>
<dbReference type="InterPro" id="IPR010982">
    <property type="entry name" value="Lambda_DNA-bd_dom_sf"/>
</dbReference>
<gene>
    <name evidence="3" type="ORF">IAA62_00335</name>
</gene>
<keyword evidence="1" id="KW-0238">DNA-binding</keyword>
<evidence type="ECO:0000256" key="1">
    <source>
        <dbReference type="ARBA" id="ARBA00023125"/>
    </source>
</evidence>
<dbReference type="InterPro" id="IPR001387">
    <property type="entry name" value="Cro/C1-type_HTH"/>
</dbReference>
<sequence>MRNKFAKRIKELRLERKLTQRELSEYFGFDRSTVSDWETRGREPSFDLLIEIANYFDVTLDYLLGKTDI</sequence>
<name>A0A9D1SY91_9FIRM</name>
<reference evidence="3" key="1">
    <citation type="submission" date="2020-10" db="EMBL/GenBank/DDBJ databases">
        <authorList>
            <person name="Gilroy R."/>
        </authorList>
    </citation>
    <scope>NUCLEOTIDE SEQUENCE</scope>
    <source>
        <strain evidence="3">CHK186-9395</strain>
    </source>
</reference>
<dbReference type="SMART" id="SM00530">
    <property type="entry name" value="HTH_XRE"/>
    <property type="match status" value="1"/>
</dbReference>
<accession>A0A9D1SY91</accession>
<proteinExistence type="predicted"/>
<feature type="domain" description="HTH cro/C1-type" evidence="2">
    <location>
        <begin position="9"/>
        <end position="63"/>
    </location>
</feature>
<dbReference type="Pfam" id="PF01381">
    <property type="entry name" value="HTH_3"/>
    <property type="match status" value="1"/>
</dbReference>
<dbReference type="PROSITE" id="PS50943">
    <property type="entry name" value="HTH_CROC1"/>
    <property type="match status" value="1"/>
</dbReference>
<dbReference type="AlphaFoldDB" id="A0A9D1SY91"/>